<evidence type="ECO:0000313" key="1">
    <source>
        <dbReference type="EMBL" id="CDL40963.1"/>
    </source>
</evidence>
<protein>
    <submittedName>
        <fullName evidence="1">Uncharacterized protein</fullName>
    </submittedName>
</protein>
<reference evidence="1 2" key="1">
    <citation type="submission" date="2013-10" db="EMBL/GenBank/DDBJ databases">
        <title>Antibiotic resistance diversity of beta-lactamase producers in the General Hospital Vienna.</title>
        <authorList>
            <person name="Barisic I."/>
            <person name="Mitteregger D."/>
            <person name="Hirschl A.M."/>
            <person name="Noehammer C."/>
            <person name="Wiesinger-Mayr H."/>
        </authorList>
    </citation>
    <scope>NUCLEOTIDE SEQUENCE [LARGE SCALE GENOMIC DNA]</scope>
    <source>
        <strain evidence="1 2">ISC11</strain>
    </source>
</reference>
<dbReference type="Proteomes" id="UP000019194">
    <property type="component" value="Unassembled WGS sequence"/>
</dbReference>
<sequence length="42" mass="4824">MRHIPPDLFTDAANQLLPNKTTTALRFILNSSVITYYRTDTN</sequence>
<organism evidence="1 2">
    <name type="scientific">Citrobacter freundii</name>
    <dbReference type="NCBI Taxonomy" id="546"/>
    <lineage>
        <taxon>Bacteria</taxon>
        <taxon>Pseudomonadati</taxon>
        <taxon>Pseudomonadota</taxon>
        <taxon>Gammaproteobacteria</taxon>
        <taxon>Enterobacterales</taxon>
        <taxon>Enterobacteriaceae</taxon>
        <taxon>Citrobacter</taxon>
        <taxon>Citrobacter freundii complex</taxon>
    </lineage>
</organism>
<accession>A0A7G2IX33</accession>
<evidence type="ECO:0000313" key="2">
    <source>
        <dbReference type="Proteomes" id="UP000019194"/>
    </source>
</evidence>
<dbReference type="EMBL" id="CBWP010000080">
    <property type="protein sequence ID" value="CDL40963.1"/>
    <property type="molecule type" value="Genomic_DNA"/>
</dbReference>
<name>A0A7G2IX33_CITFR</name>
<dbReference type="AlphaFoldDB" id="A0A7G2IX33"/>
<comment type="caution">
    <text evidence="1">The sequence shown here is derived from an EMBL/GenBank/DDBJ whole genome shotgun (WGS) entry which is preliminary data.</text>
</comment>
<proteinExistence type="predicted"/>